<reference evidence="2 3" key="1">
    <citation type="journal article" date="2016" name="Nat. Commun.">
        <title>Thousands of microbial genomes shed light on interconnected biogeochemical processes in an aquifer system.</title>
        <authorList>
            <person name="Anantharaman K."/>
            <person name="Brown C.T."/>
            <person name="Hug L.A."/>
            <person name="Sharon I."/>
            <person name="Castelle C.J."/>
            <person name="Probst A.J."/>
            <person name="Thomas B.C."/>
            <person name="Singh A."/>
            <person name="Wilkins M.J."/>
            <person name="Karaoz U."/>
            <person name="Brodie E.L."/>
            <person name="Williams K.H."/>
            <person name="Hubbard S.S."/>
            <person name="Banfield J.F."/>
        </authorList>
    </citation>
    <scope>NUCLEOTIDE SEQUENCE [LARGE SCALE GENOMIC DNA]</scope>
</reference>
<keyword evidence="1" id="KW-1133">Transmembrane helix</keyword>
<dbReference type="SUPFAM" id="SSF54523">
    <property type="entry name" value="Pili subunits"/>
    <property type="match status" value="1"/>
</dbReference>
<proteinExistence type="predicted"/>
<keyword evidence="1" id="KW-0812">Transmembrane</keyword>
<dbReference type="EMBL" id="METM01000032">
    <property type="protein sequence ID" value="OGB88915.1"/>
    <property type="molecule type" value="Genomic_DNA"/>
</dbReference>
<comment type="caution">
    <text evidence="2">The sequence shown here is derived from an EMBL/GenBank/DDBJ whole genome shotgun (WGS) entry which is preliminary data.</text>
</comment>
<dbReference type="InterPro" id="IPR045584">
    <property type="entry name" value="Pilin-like"/>
</dbReference>
<evidence type="ECO:0000313" key="3">
    <source>
        <dbReference type="Proteomes" id="UP000178724"/>
    </source>
</evidence>
<sequence>MRNLPGFTIVELTMAIVIAIILAGAAVVGLGNIMSGIQLSAATDKLAADLRYAQGLATSYWVWHGVSLEAAPVNRYTLYSTTGTVDSVVNDPARNLDNFIVNVYSIYGVTISGVSIDGGSQVEFNPFGVPYTDKAAAAITAEGVITLARGAATKTVRLVPATGRIYIQ</sequence>
<organism evidence="2 3">
    <name type="scientific">candidate division WOR-1 bacterium RIFCSPHIGHO2_01_FULL_53_15</name>
    <dbReference type="NCBI Taxonomy" id="1802564"/>
    <lineage>
        <taxon>Bacteria</taxon>
        <taxon>Bacillati</taxon>
        <taxon>Saganbacteria</taxon>
    </lineage>
</organism>
<protein>
    <recommendedName>
        <fullName evidence="4">General secretion pathway GspH domain-containing protein</fullName>
    </recommendedName>
</protein>
<evidence type="ECO:0000313" key="2">
    <source>
        <dbReference type="EMBL" id="OGB88915.1"/>
    </source>
</evidence>
<name>A0A1F4PYZ6_UNCSA</name>
<evidence type="ECO:0008006" key="4">
    <source>
        <dbReference type="Google" id="ProtNLM"/>
    </source>
</evidence>
<gene>
    <name evidence="2" type="ORF">A2625_00365</name>
</gene>
<feature type="transmembrane region" description="Helical" evidence="1">
    <location>
        <begin position="12"/>
        <end position="33"/>
    </location>
</feature>
<keyword evidence="1" id="KW-0472">Membrane</keyword>
<evidence type="ECO:0000256" key="1">
    <source>
        <dbReference type="SAM" id="Phobius"/>
    </source>
</evidence>
<dbReference type="AlphaFoldDB" id="A0A1F4PYZ6"/>
<accession>A0A1F4PYZ6</accession>
<dbReference type="Proteomes" id="UP000178724">
    <property type="component" value="Unassembled WGS sequence"/>
</dbReference>